<dbReference type="InterPro" id="IPR006073">
    <property type="entry name" value="GTP-bd"/>
</dbReference>
<proteinExistence type="predicted"/>
<dbReference type="SUPFAM" id="SSF52540">
    <property type="entry name" value="P-loop containing nucleoside triphosphate hydrolases"/>
    <property type="match status" value="1"/>
</dbReference>
<dbReference type="PANTHER" id="PTHR42698:SF1">
    <property type="entry name" value="GTPASE ERA, MITOCHONDRIAL"/>
    <property type="match status" value="1"/>
</dbReference>
<keyword evidence="1" id="KW-0472">Membrane</keyword>
<dbReference type="OrthoDB" id="974105at2"/>
<feature type="transmembrane region" description="Helical" evidence="1">
    <location>
        <begin position="434"/>
        <end position="459"/>
    </location>
</feature>
<dbReference type="GO" id="GO:0005525">
    <property type="term" value="F:GTP binding"/>
    <property type="evidence" value="ECO:0007669"/>
    <property type="project" value="InterPro"/>
</dbReference>
<organism evidence="3 4">
    <name type="scientific">Arcanobacterium bovis</name>
    <dbReference type="NCBI Taxonomy" id="2529275"/>
    <lineage>
        <taxon>Bacteria</taxon>
        <taxon>Bacillati</taxon>
        <taxon>Actinomycetota</taxon>
        <taxon>Actinomycetes</taxon>
        <taxon>Actinomycetales</taxon>
        <taxon>Actinomycetaceae</taxon>
        <taxon>Arcanobacterium</taxon>
    </lineage>
</organism>
<protein>
    <recommendedName>
        <fullName evidence="2">G domain-containing protein</fullName>
    </recommendedName>
</protein>
<gene>
    <name evidence="3" type="ORF">EZJ44_03060</name>
</gene>
<dbReference type="Pfam" id="PF01926">
    <property type="entry name" value="MMR_HSR1"/>
    <property type="match status" value="1"/>
</dbReference>
<name>A0A4Q9V1D5_9ACTO</name>
<dbReference type="EMBL" id="SJDT01000002">
    <property type="protein sequence ID" value="TBW22891.1"/>
    <property type="molecule type" value="Genomic_DNA"/>
</dbReference>
<dbReference type="InterPro" id="IPR005662">
    <property type="entry name" value="GTPase_Era-like"/>
</dbReference>
<dbReference type="Proteomes" id="UP000293036">
    <property type="component" value="Unassembled WGS sequence"/>
</dbReference>
<evidence type="ECO:0000256" key="1">
    <source>
        <dbReference type="SAM" id="Phobius"/>
    </source>
</evidence>
<sequence length="555" mass="61559">MGISFAEAITNLEEISRLAKNRIDPDLLNKIDEFLAYSSQRRQHGVDHTVVAFAGGTGAGKSSLFNSVVGSEIAQVAPTRPTTSEAQAVCSAPATEMLDWLDVQRRHIEPKLTQTLELSSQNTRASVIMLDLPDIDSTNNRNRAIARRLSEKVDVLIWVLDPQKYADAIVHDDYLAHMRHHAEVTIVVLNQADTLPEEIQAAVLADAQKLLKTHGIDIPVLATSAISGMGISQLRARISSIVSRRNAAYVHLCAQLKNIAQDLTTETNIGELESLARREPSPDDELTGALLGAIGGKHIAKMVYDSAIYRGKNRTTSLVTRWLWRAKIDPLKRYRVDSETTNKTSKENPSKSLGEFVTITDLIGVDPAYEARYEILLDRVLDRYINQMPKLWAHDVKQRNRPRAMALLSTVARALHNISLPIRRIPLWWRAINVLQWLCAASAVIGGLWLLFLNFGYLVQIQLVSPPAVNIGGVVAIGLPLILILGAILGSLLISGVGGMANRWRARRLQRAVMRDLKRSISKELAAELFAPLTADMRDYVQYVRLVESLQNVKA</sequence>
<dbReference type="InterPro" id="IPR027417">
    <property type="entry name" value="P-loop_NTPase"/>
</dbReference>
<dbReference type="GO" id="GO:0000028">
    <property type="term" value="P:ribosomal small subunit assembly"/>
    <property type="evidence" value="ECO:0007669"/>
    <property type="project" value="TreeGrafter"/>
</dbReference>
<accession>A0A4Q9V1D5</accession>
<dbReference type="GO" id="GO:0019843">
    <property type="term" value="F:rRNA binding"/>
    <property type="evidence" value="ECO:0007669"/>
    <property type="project" value="TreeGrafter"/>
</dbReference>
<feature type="transmembrane region" description="Helical" evidence="1">
    <location>
        <begin position="471"/>
        <end position="501"/>
    </location>
</feature>
<evidence type="ECO:0000313" key="3">
    <source>
        <dbReference type="EMBL" id="TBW22891.1"/>
    </source>
</evidence>
<keyword evidence="1" id="KW-1133">Transmembrane helix</keyword>
<dbReference type="AlphaFoldDB" id="A0A4Q9V1D5"/>
<dbReference type="Gene3D" id="3.40.50.300">
    <property type="entry name" value="P-loop containing nucleotide triphosphate hydrolases"/>
    <property type="match status" value="1"/>
</dbReference>
<dbReference type="RefSeq" id="WP_131279989.1">
    <property type="nucleotide sequence ID" value="NZ_JBHSLR010000009.1"/>
</dbReference>
<evidence type="ECO:0000313" key="4">
    <source>
        <dbReference type="Proteomes" id="UP000293036"/>
    </source>
</evidence>
<comment type="caution">
    <text evidence="3">The sequence shown here is derived from an EMBL/GenBank/DDBJ whole genome shotgun (WGS) entry which is preliminary data.</text>
</comment>
<dbReference type="GO" id="GO:0005829">
    <property type="term" value="C:cytosol"/>
    <property type="evidence" value="ECO:0007669"/>
    <property type="project" value="TreeGrafter"/>
</dbReference>
<evidence type="ECO:0000259" key="2">
    <source>
        <dbReference type="Pfam" id="PF01926"/>
    </source>
</evidence>
<feature type="domain" description="G" evidence="2">
    <location>
        <begin position="51"/>
        <end position="190"/>
    </location>
</feature>
<dbReference type="PANTHER" id="PTHR42698">
    <property type="entry name" value="GTPASE ERA"/>
    <property type="match status" value="1"/>
</dbReference>
<keyword evidence="4" id="KW-1185">Reference proteome</keyword>
<keyword evidence="1" id="KW-0812">Transmembrane</keyword>
<reference evidence="3 4" key="1">
    <citation type="submission" date="2019-02" db="EMBL/GenBank/DDBJ databases">
        <title>Arcanobacterium bovis sp. nov., isolated from the milk of a cow with mastitis.</title>
        <authorList>
            <person name="Sammra O."/>
            <person name="Foster G."/>
            <person name="Hassan A."/>
            <person name="Alssahen M."/>
            <person name="Laemmler C."/>
            <person name="Borowiak M."/>
            <person name="Malorny B."/>
            <person name="Abdulmawjood A."/>
        </authorList>
    </citation>
    <scope>NUCLEOTIDE SEQUENCE [LARGE SCALE GENOMIC DNA]</scope>
    <source>
        <strain evidence="3 4">C605018/01/1</strain>
    </source>
</reference>
<dbReference type="GO" id="GO:0043024">
    <property type="term" value="F:ribosomal small subunit binding"/>
    <property type="evidence" value="ECO:0007669"/>
    <property type="project" value="TreeGrafter"/>
</dbReference>